<dbReference type="InParanoid" id="A0A1X7VPW0"/>
<reference evidence="1" key="1">
    <citation type="submission" date="2017-05" db="UniProtKB">
        <authorList>
            <consortium name="EnsemblMetazoa"/>
        </authorList>
    </citation>
    <scope>IDENTIFICATION</scope>
</reference>
<proteinExistence type="predicted"/>
<sequence>MRAVLLQHQVLSTIHKDILLMQYTCKSSSPTLSSSETFFTKSSCMAFS</sequence>
<protein>
    <submittedName>
        <fullName evidence="1">Uncharacterized protein</fullName>
    </submittedName>
</protein>
<accession>A0A1X7VPW0</accession>
<dbReference type="AlphaFoldDB" id="A0A1X7VPW0"/>
<organism evidence="1">
    <name type="scientific">Amphimedon queenslandica</name>
    <name type="common">Sponge</name>
    <dbReference type="NCBI Taxonomy" id="400682"/>
    <lineage>
        <taxon>Eukaryota</taxon>
        <taxon>Metazoa</taxon>
        <taxon>Porifera</taxon>
        <taxon>Demospongiae</taxon>
        <taxon>Heteroscleromorpha</taxon>
        <taxon>Haplosclerida</taxon>
        <taxon>Niphatidae</taxon>
        <taxon>Amphimedon</taxon>
    </lineage>
</organism>
<name>A0A1X7VPW0_AMPQE</name>
<evidence type="ECO:0000313" key="1">
    <source>
        <dbReference type="EnsemblMetazoa" id="Aqu2.1.41899_001"/>
    </source>
</evidence>
<dbReference type="EnsemblMetazoa" id="Aqu2.1.41899_001">
    <property type="protein sequence ID" value="Aqu2.1.41899_001"/>
    <property type="gene ID" value="Aqu2.1.41899"/>
</dbReference>